<dbReference type="PANTHER" id="PTHR32294:SF0">
    <property type="entry name" value="DNA POLYMERASE III SUBUNIT ALPHA"/>
    <property type="match status" value="1"/>
</dbReference>
<dbReference type="PANTHER" id="PTHR32294">
    <property type="entry name" value="DNA POLYMERASE III SUBUNIT ALPHA"/>
    <property type="match status" value="1"/>
</dbReference>
<dbReference type="RefSeq" id="WP_136511792.1">
    <property type="nucleotide sequence ID" value="NZ_SSTF01000054.1"/>
</dbReference>
<proteinExistence type="predicted"/>
<evidence type="ECO:0000259" key="3">
    <source>
        <dbReference type="Pfam" id="PF17657"/>
    </source>
</evidence>
<feature type="non-terminal residue" evidence="4">
    <location>
        <position position="432"/>
    </location>
</feature>
<dbReference type="InterPro" id="IPR029460">
    <property type="entry name" value="DNAPol_HHH"/>
</dbReference>
<feature type="domain" description="OB" evidence="1">
    <location>
        <begin position="373"/>
        <end position="432"/>
    </location>
</feature>
<evidence type="ECO:0000313" key="5">
    <source>
        <dbReference type="Proteomes" id="UP000306798"/>
    </source>
</evidence>
<keyword evidence="4" id="KW-0548">Nucleotidyltransferase</keyword>
<feature type="domain" description="DNA polymerase helix-hairpin-helix motif" evidence="2">
    <location>
        <begin position="178"/>
        <end position="268"/>
    </location>
</feature>
<dbReference type="Gene3D" id="1.10.150.870">
    <property type="match status" value="1"/>
</dbReference>
<reference evidence="4 5" key="1">
    <citation type="submission" date="2019-04" db="EMBL/GenBank/DDBJ databases">
        <title>Microbes associate with the intestines of laboratory mice.</title>
        <authorList>
            <person name="Navarre W."/>
            <person name="Wong E."/>
            <person name="Huang K.C."/>
            <person name="Tropini C."/>
            <person name="Ng K."/>
            <person name="Yu B."/>
        </authorList>
    </citation>
    <scope>NUCLEOTIDE SEQUENCE [LARGE SCALE GENOMIC DNA]</scope>
    <source>
        <strain evidence="4 5">NM87_A27A</strain>
    </source>
</reference>
<dbReference type="Pfam" id="PF17657">
    <property type="entry name" value="DNA_pol3_finger"/>
    <property type="match status" value="1"/>
</dbReference>
<dbReference type="Proteomes" id="UP000306798">
    <property type="component" value="Unassembled WGS sequence"/>
</dbReference>
<dbReference type="GO" id="GO:0003887">
    <property type="term" value="F:DNA-directed DNA polymerase activity"/>
    <property type="evidence" value="ECO:0007669"/>
    <property type="project" value="UniProtKB-EC"/>
</dbReference>
<evidence type="ECO:0000259" key="2">
    <source>
        <dbReference type="Pfam" id="PF14579"/>
    </source>
</evidence>
<dbReference type="InterPro" id="IPR012340">
    <property type="entry name" value="NA-bd_OB-fold"/>
</dbReference>
<dbReference type="AlphaFoldDB" id="A0A4S4F5Q9"/>
<dbReference type="InterPro" id="IPR040982">
    <property type="entry name" value="DNA_pol3_finger"/>
</dbReference>
<dbReference type="InterPro" id="IPR004805">
    <property type="entry name" value="DnaE2/DnaE/PolC"/>
</dbReference>
<evidence type="ECO:0000259" key="1">
    <source>
        <dbReference type="Pfam" id="PF01336"/>
    </source>
</evidence>
<dbReference type="EC" id="2.7.7.7" evidence="4"/>
<dbReference type="GO" id="GO:0003676">
    <property type="term" value="F:nucleic acid binding"/>
    <property type="evidence" value="ECO:0007669"/>
    <property type="project" value="InterPro"/>
</dbReference>
<accession>A0A4S4F5Q9</accession>
<evidence type="ECO:0000313" key="4">
    <source>
        <dbReference type="EMBL" id="THG24016.1"/>
    </source>
</evidence>
<feature type="domain" description="DNA polymerase III alpha subunit finger" evidence="3">
    <location>
        <begin position="1"/>
        <end position="105"/>
    </location>
</feature>
<dbReference type="InterPro" id="IPR004365">
    <property type="entry name" value="NA-bd_OB_tRNA"/>
</dbReference>
<dbReference type="EMBL" id="SSTF01000054">
    <property type="protein sequence ID" value="THG24016.1"/>
    <property type="molecule type" value="Genomic_DNA"/>
</dbReference>
<sequence>DISALIALYRPGPMDMDSHNNYAKRKNGLQQITPIHPEVAEPLKEVLDETYGLIVYQEQVQSAARILAGYSLGKADVLRRAMGKKKPEVLAREQIPFFAGMKEHGYSEEAAQAVWDILVPFSGYAFNKAHSAAYGLISYWTAYLKAHYPVEFMAALLQGAASNKDKTALYLGEARRMGIKVLSPDVNESVYAYSAVGDVVRFGLGAIRNVGEQAVNDIIEERSGKRGKYVNFLDFVRRVPLNALNRRLVESLIKAGAFDSIDPNRRALFTVHEAAIESVVDLKRKQAAGQFDLFADVDGDGEDEDAMGDASISVPDVEEWDKKTKLNFEREMLGLYVSDHPLSGMQSVLANLREMSIAQFIDRADRLPERTQVVLAGLITNVDRRMSKKGNPWAIVTIEDMESSIQCMMFGKVYEAAAADLAVDTVVQMRGT</sequence>
<dbReference type="Gene3D" id="2.40.50.140">
    <property type="entry name" value="Nucleic acid-binding proteins"/>
    <property type="match status" value="1"/>
</dbReference>
<dbReference type="GO" id="GO:0006260">
    <property type="term" value="P:DNA replication"/>
    <property type="evidence" value="ECO:0007669"/>
    <property type="project" value="InterPro"/>
</dbReference>
<organism evidence="4 5">
    <name type="scientific">Bifidobacterium pseudolongum</name>
    <dbReference type="NCBI Taxonomy" id="1694"/>
    <lineage>
        <taxon>Bacteria</taxon>
        <taxon>Bacillati</taxon>
        <taxon>Actinomycetota</taxon>
        <taxon>Actinomycetes</taxon>
        <taxon>Bifidobacteriales</taxon>
        <taxon>Bifidobacteriaceae</taxon>
        <taxon>Bifidobacterium</taxon>
    </lineage>
</organism>
<dbReference type="Pfam" id="PF14579">
    <property type="entry name" value="HHH_6"/>
    <property type="match status" value="1"/>
</dbReference>
<dbReference type="CDD" id="cd04485">
    <property type="entry name" value="DnaE_OBF"/>
    <property type="match status" value="1"/>
</dbReference>
<feature type="non-terminal residue" evidence="4">
    <location>
        <position position="1"/>
    </location>
</feature>
<dbReference type="Pfam" id="PF01336">
    <property type="entry name" value="tRNA_anti-codon"/>
    <property type="match status" value="1"/>
</dbReference>
<dbReference type="GO" id="GO:0008408">
    <property type="term" value="F:3'-5' exonuclease activity"/>
    <property type="evidence" value="ECO:0007669"/>
    <property type="project" value="InterPro"/>
</dbReference>
<protein>
    <submittedName>
        <fullName evidence="4">DNA polymerase III subunit alpha</fullName>
        <ecNumber evidence="4">2.7.7.7</ecNumber>
    </submittedName>
</protein>
<name>A0A4S4F5Q9_9BIFI</name>
<comment type="caution">
    <text evidence="4">The sequence shown here is derived from an EMBL/GenBank/DDBJ whole genome shotgun (WGS) entry which is preliminary data.</text>
</comment>
<dbReference type="NCBIfam" id="TIGR00594">
    <property type="entry name" value="polc"/>
    <property type="match status" value="1"/>
</dbReference>
<keyword evidence="4" id="KW-0808">Transferase</keyword>
<gene>
    <name evidence="4" type="primary">dnaE</name>
    <name evidence="4" type="ORF">E5991_09485</name>
</gene>